<evidence type="ECO:0000256" key="7">
    <source>
        <dbReference type="SAM" id="Phobius"/>
    </source>
</evidence>
<proteinExistence type="predicted"/>
<feature type="transmembrane region" description="Helical" evidence="7">
    <location>
        <begin position="37"/>
        <end position="64"/>
    </location>
</feature>
<reference evidence="8" key="1">
    <citation type="submission" date="2022-10" db="EMBL/GenBank/DDBJ databases">
        <title>The WGS of Solirubrobacter ginsenosidimutans DSM 21036.</title>
        <authorList>
            <person name="Jiang Z."/>
        </authorList>
    </citation>
    <scope>NUCLEOTIDE SEQUENCE</scope>
    <source>
        <strain evidence="8">DSM 21036</strain>
    </source>
</reference>
<keyword evidence="3 7" id="KW-0812">Transmembrane</keyword>
<keyword evidence="9" id="KW-1185">Reference proteome</keyword>
<feature type="transmembrane region" description="Helical" evidence="7">
    <location>
        <begin position="145"/>
        <end position="167"/>
    </location>
</feature>
<dbReference type="EMBL" id="JAPDOD010000001">
    <property type="protein sequence ID" value="MDA0158982.1"/>
    <property type="molecule type" value="Genomic_DNA"/>
</dbReference>
<protein>
    <submittedName>
        <fullName evidence="8">YihY/virulence factor BrkB family protein</fullName>
    </submittedName>
</protein>
<feature type="region of interest" description="Disordered" evidence="6">
    <location>
        <begin position="296"/>
        <end position="321"/>
    </location>
</feature>
<sequence length="321" mass="34180">MWARALAAVDAWQRAHAAVAFPFAVLKKFGEDRASSLAALMAYYGFLSLFPLLLVFVSVLGFVLEDDPALQQDIVDSAVARIPGIGAQLSDQVEPLTGSTPALVIGLVGALWAGLGVTLALGRAFNEIWDVPRFEQRKALLARAYGLAALAVLGVALVASTLLAGLALGGGIGPSLERLTAVALSLVLNVAVLLAVFGLLTQRPFRIPELLPGVTLAAVGGLILQSVGGVYVNRTVIGASDTYGTFALVIGLLSWFWLASHLLLFAAEVNVVLRRRLWPRSLTGDFAPADREALRRSAEASRHDEREEISVRFEDDASERS</sequence>
<dbReference type="PANTHER" id="PTHR30213:SF1">
    <property type="entry name" value="INNER MEMBRANE PROTEIN YHJD"/>
    <property type="match status" value="1"/>
</dbReference>
<dbReference type="RefSeq" id="WP_270037632.1">
    <property type="nucleotide sequence ID" value="NZ_JAPDOD010000001.1"/>
</dbReference>
<accession>A0A9X3MMN2</accession>
<dbReference type="Pfam" id="PF03631">
    <property type="entry name" value="Virul_fac_BrkB"/>
    <property type="match status" value="1"/>
</dbReference>
<dbReference type="NCBIfam" id="TIGR00765">
    <property type="entry name" value="yihY_not_rbn"/>
    <property type="match status" value="1"/>
</dbReference>
<dbReference type="AlphaFoldDB" id="A0A9X3MMN2"/>
<evidence type="ECO:0000256" key="1">
    <source>
        <dbReference type="ARBA" id="ARBA00004651"/>
    </source>
</evidence>
<gene>
    <name evidence="8" type="ORF">OM076_01795</name>
</gene>
<keyword evidence="2" id="KW-1003">Cell membrane</keyword>
<comment type="caution">
    <text evidence="8">The sequence shown here is derived from an EMBL/GenBank/DDBJ whole genome shotgun (WGS) entry which is preliminary data.</text>
</comment>
<dbReference type="InterPro" id="IPR017039">
    <property type="entry name" value="Virul_fac_BrkB"/>
</dbReference>
<evidence type="ECO:0000313" key="9">
    <source>
        <dbReference type="Proteomes" id="UP001149140"/>
    </source>
</evidence>
<feature type="transmembrane region" description="Helical" evidence="7">
    <location>
        <begin position="179"/>
        <end position="201"/>
    </location>
</feature>
<dbReference type="GO" id="GO:0005886">
    <property type="term" value="C:plasma membrane"/>
    <property type="evidence" value="ECO:0007669"/>
    <property type="project" value="UniProtKB-SubCell"/>
</dbReference>
<feature type="transmembrane region" description="Helical" evidence="7">
    <location>
        <begin position="102"/>
        <end position="125"/>
    </location>
</feature>
<dbReference type="PANTHER" id="PTHR30213">
    <property type="entry name" value="INNER MEMBRANE PROTEIN YHJD"/>
    <property type="match status" value="1"/>
</dbReference>
<evidence type="ECO:0000256" key="4">
    <source>
        <dbReference type="ARBA" id="ARBA00022989"/>
    </source>
</evidence>
<evidence type="ECO:0000256" key="5">
    <source>
        <dbReference type="ARBA" id="ARBA00023136"/>
    </source>
</evidence>
<evidence type="ECO:0000256" key="3">
    <source>
        <dbReference type="ARBA" id="ARBA00022692"/>
    </source>
</evidence>
<keyword evidence="5 7" id="KW-0472">Membrane</keyword>
<name>A0A9X3MMN2_9ACTN</name>
<keyword evidence="4 7" id="KW-1133">Transmembrane helix</keyword>
<evidence type="ECO:0000256" key="6">
    <source>
        <dbReference type="SAM" id="MobiDB-lite"/>
    </source>
</evidence>
<feature type="transmembrane region" description="Helical" evidence="7">
    <location>
        <begin position="244"/>
        <end position="267"/>
    </location>
</feature>
<dbReference type="PIRSF" id="PIRSF035875">
    <property type="entry name" value="RNase_BN"/>
    <property type="match status" value="1"/>
</dbReference>
<evidence type="ECO:0000313" key="8">
    <source>
        <dbReference type="EMBL" id="MDA0158982.1"/>
    </source>
</evidence>
<dbReference type="Proteomes" id="UP001149140">
    <property type="component" value="Unassembled WGS sequence"/>
</dbReference>
<feature type="transmembrane region" description="Helical" evidence="7">
    <location>
        <begin position="213"/>
        <end position="232"/>
    </location>
</feature>
<comment type="subcellular location">
    <subcellularLocation>
        <location evidence="1">Cell membrane</location>
        <topology evidence="1">Multi-pass membrane protein</topology>
    </subcellularLocation>
</comment>
<evidence type="ECO:0000256" key="2">
    <source>
        <dbReference type="ARBA" id="ARBA00022475"/>
    </source>
</evidence>
<organism evidence="8 9">
    <name type="scientific">Solirubrobacter ginsenosidimutans</name>
    <dbReference type="NCBI Taxonomy" id="490573"/>
    <lineage>
        <taxon>Bacteria</taxon>
        <taxon>Bacillati</taxon>
        <taxon>Actinomycetota</taxon>
        <taxon>Thermoleophilia</taxon>
        <taxon>Solirubrobacterales</taxon>
        <taxon>Solirubrobacteraceae</taxon>
        <taxon>Solirubrobacter</taxon>
    </lineage>
</organism>